<dbReference type="Pfam" id="PF13560">
    <property type="entry name" value="HTH_31"/>
    <property type="match status" value="1"/>
</dbReference>
<dbReference type="InterPro" id="IPR043917">
    <property type="entry name" value="DUF5753"/>
</dbReference>
<dbReference type="RefSeq" id="WP_344743443.1">
    <property type="nucleotide sequence ID" value="NZ_BAAAWW010000025.1"/>
</dbReference>
<evidence type="ECO:0000313" key="3">
    <source>
        <dbReference type="Proteomes" id="UP001589610"/>
    </source>
</evidence>
<name>A0ABV5TM20_9ACTN</name>
<dbReference type="SUPFAM" id="SSF47413">
    <property type="entry name" value="lambda repressor-like DNA-binding domains"/>
    <property type="match status" value="1"/>
</dbReference>
<dbReference type="Gene3D" id="1.10.260.40">
    <property type="entry name" value="lambda repressor-like DNA-binding domains"/>
    <property type="match status" value="1"/>
</dbReference>
<protein>
    <submittedName>
        <fullName evidence="2">Helix-turn-helix transcriptional regulator</fullName>
    </submittedName>
</protein>
<dbReference type="SMART" id="SM00530">
    <property type="entry name" value="HTH_XRE"/>
    <property type="match status" value="1"/>
</dbReference>
<reference evidence="2 3" key="1">
    <citation type="submission" date="2024-09" db="EMBL/GenBank/DDBJ databases">
        <authorList>
            <person name="Sun Q."/>
            <person name="Mori K."/>
        </authorList>
    </citation>
    <scope>NUCLEOTIDE SEQUENCE [LARGE SCALE GENOMIC DNA]</scope>
    <source>
        <strain evidence="2 3">JCM 3028</strain>
    </source>
</reference>
<dbReference type="EMBL" id="JBHMBS010000021">
    <property type="protein sequence ID" value="MFB9680168.1"/>
    <property type="molecule type" value="Genomic_DNA"/>
</dbReference>
<sequence>MPSPSELDANAGVLAYWGSELCKYREKAQWSQKELAHRISYSTSLVGLVETAKRAPTREFAAKCDEVLETGGALVRLWPLIGRDVYPVWFRPFVELEREARPLRSFQPVLVPGLLQTEDYARAVLRAGRPGDTDEQVEELVAARMERQRILTKPDPPMFWAILDEAVLIRPVGGPQVMRKQLEQLLELVRRPRITIQVIPLDVGAHAGLTGAFVIASFRGSPDIVYLETAAEGQIVNGPTEIETLLTQLDALRACALPQSASVALMEKAMGSWT</sequence>
<dbReference type="Pfam" id="PF19054">
    <property type="entry name" value="DUF5753"/>
    <property type="match status" value="1"/>
</dbReference>
<dbReference type="Proteomes" id="UP001589610">
    <property type="component" value="Unassembled WGS sequence"/>
</dbReference>
<dbReference type="InterPro" id="IPR010982">
    <property type="entry name" value="Lambda_DNA-bd_dom_sf"/>
</dbReference>
<dbReference type="PROSITE" id="PS50943">
    <property type="entry name" value="HTH_CROC1"/>
    <property type="match status" value="1"/>
</dbReference>
<comment type="caution">
    <text evidence="2">The sequence shown here is derived from an EMBL/GenBank/DDBJ whole genome shotgun (WGS) entry which is preliminary data.</text>
</comment>
<organism evidence="2 3">
    <name type="scientific">Streptosporangium vulgare</name>
    <dbReference type="NCBI Taxonomy" id="46190"/>
    <lineage>
        <taxon>Bacteria</taxon>
        <taxon>Bacillati</taxon>
        <taxon>Actinomycetota</taxon>
        <taxon>Actinomycetes</taxon>
        <taxon>Streptosporangiales</taxon>
        <taxon>Streptosporangiaceae</taxon>
        <taxon>Streptosporangium</taxon>
    </lineage>
</organism>
<dbReference type="CDD" id="cd00093">
    <property type="entry name" value="HTH_XRE"/>
    <property type="match status" value="1"/>
</dbReference>
<evidence type="ECO:0000259" key="1">
    <source>
        <dbReference type="PROSITE" id="PS50943"/>
    </source>
</evidence>
<gene>
    <name evidence="2" type="ORF">ACFFRH_32200</name>
</gene>
<dbReference type="InterPro" id="IPR001387">
    <property type="entry name" value="Cro/C1-type_HTH"/>
</dbReference>
<proteinExistence type="predicted"/>
<keyword evidence="3" id="KW-1185">Reference proteome</keyword>
<feature type="domain" description="HTH cro/C1-type" evidence="1">
    <location>
        <begin position="23"/>
        <end position="74"/>
    </location>
</feature>
<accession>A0ABV5TM20</accession>
<evidence type="ECO:0000313" key="2">
    <source>
        <dbReference type="EMBL" id="MFB9680168.1"/>
    </source>
</evidence>